<dbReference type="EMBL" id="CM004390">
    <property type="protein sequence ID" value="OAY52474.1"/>
    <property type="molecule type" value="Genomic_DNA"/>
</dbReference>
<sequence>MAIVMAMEEVEVEAKIVQNLVRFQPIKLVSGPTMSEFPASSIEWNMMKQLMKGNTNLRISGLDKDD</sequence>
<gene>
    <name evidence="1" type="ORF">MANES_04G086200</name>
</gene>
<protein>
    <submittedName>
        <fullName evidence="1">Uncharacterized protein</fullName>
    </submittedName>
</protein>
<dbReference type="AlphaFoldDB" id="A0A2C9W276"/>
<accession>A0A2C9W276</accession>
<name>A0A2C9W276_MANES</name>
<reference evidence="1" key="1">
    <citation type="submission" date="2016-02" db="EMBL/GenBank/DDBJ databases">
        <title>WGS assembly of Manihot esculenta.</title>
        <authorList>
            <person name="Bredeson J.V."/>
            <person name="Prochnik S.E."/>
            <person name="Lyons J.B."/>
            <person name="Schmutz J."/>
            <person name="Grimwood J."/>
            <person name="Vrebalov J."/>
            <person name="Bart R.S."/>
            <person name="Amuge T."/>
            <person name="Ferguson M.E."/>
            <person name="Green R."/>
            <person name="Putnam N."/>
            <person name="Stites J."/>
            <person name="Rounsley S."/>
            <person name="Rokhsar D.S."/>
        </authorList>
    </citation>
    <scope>NUCLEOTIDE SEQUENCE [LARGE SCALE GENOMIC DNA]</scope>
    <source>
        <tissue evidence="1">Leaf</tissue>
    </source>
</reference>
<organism evidence="1">
    <name type="scientific">Manihot esculenta</name>
    <name type="common">Cassava</name>
    <name type="synonym">Jatropha manihot</name>
    <dbReference type="NCBI Taxonomy" id="3983"/>
    <lineage>
        <taxon>Eukaryota</taxon>
        <taxon>Viridiplantae</taxon>
        <taxon>Streptophyta</taxon>
        <taxon>Embryophyta</taxon>
        <taxon>Tracheophyta</taxon>
        <taxon>Spermatophyta</taxon>
        <taxon>Magnoliopsida</taxon>
        <taxon>eudicotyledons</taxon>
        <taxon>Gunneridae</taxon>
        <taxon>Pentapetalae</taxon>
        <taxon>rosids</taxon>
        <taxon>fabids</taxon>
        <taxon>Malpighiales</taxon>
        <taxon>Euphorbiaceae</taxon>
        <taxon>Crotonoideae</taxon>
        <taxon>Manihoteae</taxon>
        <taxon>Manihot</taxon>
    </lineage>
</organism>
<evidence type="ECO:0000313" key="1">
    <source>
        <dbReference type="EMBL" id="OAY52474.1"/>
    </source>
</evidence>
<proteinExistence type="predicted"/>